<organism evidence="2 3">
    <name type="scientific">Rossellomorea pakistanensis</name>
    <dbReference type="NCBI Taxonomy" id="992288"/>
    <lineage>
        <taxon>Bacteria</taxon>
        <taxon>Bacillati</taxon>
        <taxon>Bacillota</taxon>
        <taxon>Bacilli</taxon>
        <taxon>Bacillales</taxon>
        <taxon>Bacillaceae</taxon>
        <taxon>Rossellomorea</taxon>
    </lineage>
</organism>
<dbReference type="Proteomes" id="UP001646157">
    <property type="component" value="Unassembled WGS sequence"/>
</dbReference>
<dbReference type="Gene3D" id="3.40.630.30">
    <property type="match status" value="1"/>
</dbReference>
<evidence type="ECO:0000313" key="2">
    <source>
        <dbReference type="EMBL" id="MBM7587997.1"/>
    </source>
</evidence>
<dbReference type="SUPFAM" id="SSF55729">
    <property type="entry name" value="Acyl-CoA N-acyltransferases (Nat)"/>
    <property type="match status" value="1"/>
</dbReference>
<dbReference type="InterPro" id="IPR016181">
    <property type="entry name" value="Acyl_CoA_acyltransferase"/>
</dbReference>
<sequence>MFKVKQLDGSDFMFDEIAFLYNDIWNKEGTDFLGRLKRHSNYEGFRGFVAFNQEKEMIGYSYGYTSLEGQYYRDLLAKQLNPHELEAWLENCFEVVELAVHPSIRRSGLGQLLVGKLLEGVEHKTAILTTQEKNIPARTLYQNLEWVVVKESFIPSSVDATPYVIMGKSLVVSRK</sequence>
<keyword evidence="3" id="KW-1185">Reference proteome</keyword>
<evidence type="ECO:0000313" key="3">
    <source>
        <dbReference type="Proteomes" id="UP001646157"/>
    </source>
</evidence>
<dbReference type="RefSeq" id="WP_205175312.1">
    <property type="nucleotide sequence ID" value="NZ_JAFBDZ010000006.1"/>
</dbReference>
<dbReference type="Pfam" id="PF00583">
    <property type="entry name" value="Acetyltransf_1"/>
    <property type="match status" value="1"/>
</dbReference>
<accession>A0ABS2NJG0</accession>
<protein>
    <submittedName>
        <fullName evidence="2">GNAT superfamily N-acetyltransferase</fullName>
    </submittedName>
</protein>
<name>A0ABS2NJG0_9BACI</name>
<reference evidence="2 3" key="1">
    <citation type="submission" date="2021-01" db="EMBL/GenBank/DDBJ databases">
        <title>Genomic Encyclopedia of Type Strains, Phase IV (KMG-IV): sequencing the most valuable type-strain genomes for metagenomic binning, comparative biology and taxonomic classification.</title>
        <authorList>
            <person name="Goeker M."/>
        </authorList>
    </citation>
    <scope>NUCLEOTIDE SEQUENCE [LARGE SCALE GENOMIC DNA]</scope>
    <source>
        <strain evidence="2 3">DSM 24834</strain>
    </source>
</reference>
<dbReference type="EMBL" id="JAFBDZ010000006">
    <property type="protein sequence ID" value="MBM7587997.1"/>
    <property type="molecule type" value="Genomic_DNA"/>
</dbReference>
<proteinExistence type="predicted"/>
<dbReference type="InterPro" id="IPR000182">
    <property type="entry name" value="GNAT_dom"/>
</dbReference>
<dbReference type="PROSITE" id="PS51186">
    <property type="entry name" value="GNAT"/>
    <property type="match status" value="1"/>
</dbReference>
<evidence type="ECO:0000259" key="1">
    <source>
        <dbReference type="PROSITE" id="PS51186"/>
    </source>
</evidence>
<comment type="caution">
    <text evidence="2">The sequence shown here is derived from an EMBL/GenBank/DDBJ whole genome shotgun (WGS) entry which is preliminary data.</text>
</comment>
<feature type="domain" description="N-acetyltransferase" evidence="1">
    <location>
        <begin position="2"/>
        <end position="171"/>
    </location>
</feature>
<gene>
    <name evidence="2" type="ORF">JOC86_004572</name>
</gene>